<keyword evidence="1" id="KW-0732">Signal</keyword>
<organism evidence="2 3">
    <name type="scientific">Ruminobacter amylophilus</name>
    <dbReference type="NCBI Taxonomy" id="867"/>
    <lineage>
        <taxon>Bacteria</taxon>
        <taxon>Pseudomonadati</taxon>
        <taxon>Pseudomonadota</taxon>
        <taxon>Gammaproteobacteria</taxon>
        <taxon>Aeromonadales</taxon>
        <taxon>Succinivibrionaceae</taxon>
        <taxon>Ruminobacter</taxon>
    </lineage>
</organism>
<sequence>MHIRKTLLKISAVMLLWNLASVAYGANYEVQTDLLGRKQIFSEGKLIVTMKKNDAGNELFFNADREQIGSAVKNEAGRTDYFNAEGKPVGYAMSSADGTVSYFERDGRYIGNSSDTGLNNGLMFYDVVIRESNGIGDGRGDFRNYGNREVSRFVKTYSL</sequence>
<keyword evidence="3" id="KW-1185">Reference proteome</keyword>
<name>A0A662ZEL3_9GAMM</name>
<feature type="signal peptide" evidence="1">
    <location>
        <begin position="1"/>
        <end position="25"/>
    </location>
</feature>
<dbReference type="EMBL" id="FOXF01000004">
    <property type="protein sequence ID" value="SFP06550.1"/>
    <property type="molecule type" value="Genomic_DNA"/>
</dbReference>
<dbReference type="RefSeq" id="WP_031580069.1">
    <property type="nucleotide sequence ID" value="NZ_FOXF01000004.1"/>
</dbReference>
<evidence type="ECO:0000313" key="3">
    <source>
        <dbReference type="Proteomes" id="UP000243745"/>
    </source>
</evidence>
<accession>A0A662ZEL3</accession>
<dbReference type="AlphaFoldDB" id="A0A662ZEL3"/>
<evidence type="ECO:0000256" key="1">
    <source>
        <dbReference type="SAM" id="SignalP"/>
    </source>
</evidence>
<evidence type="ECO:0000313" key="2">
    <source>
        <dbReference type="EMBL" id="SFP06550.1"/>
    </source>
</evidence>
<dbReference type="Proteomes" id="UP000243745">
    <property type="component" value="Unassembled WGS sequence"/>
</dbReference>
<gene>
    <name evidence="2" type="ORF">SAMN02910344_00337</name>
</gene>
<protein>
    <submittedName>
        <fullName evidence="2">Uncharacterized protein</fullName>
    </submittedName>
</protein>
<proteinExistence type="predicted"/>
<feature type="chain" id="PRO_5024875580" evidence="1">
    <location>
        <begin position="26"/>
        <end position="159"/>
    </location>
</feature>
<reference evidence="2 3" key="1">
    <citation type="submission" date="2016-10" db="EMBL/GenBank/DDBJ databases">
        <authorList>
            <person name="Varghese N."/>
            <person name="Submissions S."/>
        </authorList>
    </citation>
    <scope>NUCLEOTIDE SEQUENCE [LARGE SCALE GENOMIC DNA]</scope>
    <source>
        <strain evidence="2 3">DSM 1361</strain>
    </source>
</reference>